<evidence type="ECO:0000256" key="3">
    <source>
        <dbReference type="ARBA" id="ARBA00022825"/>
    </source>
</evidence>
<gene>
    <name evidence="7" type="ORF">DGAL_LOCUS3657</name>
</gene>
<keyword evidence="8" id="KW-1185">Reference proteome</keyword>
<accession>A0A8J2W1N2</accession>
<evidence type="ECO:0000259" key="6">
    <source>
        <dbReference type="PROSITE" id="PS50240"/>
    </source>
</evidence>
<dbReference type="SMART" id="SM00020">
    <property type="entry name" value="Tryp_SPc"/>
    <property type="match status" value="1"/>
</dbReference>
<evidence type="ECO:0000256" key="5">
    <source>
        <dbReference type="SAM" id="MobiDB-lite"/>
    </source>
</evidence>
<keyword evidence="4" id="KW-1015">Disulfide bond</keyword>
<dbReference type="EMBL" id="CAKKLH010000057">
    <property type="protein sequence ID" value="CAH0101327.1"/>
    <property type="molecule type" value="Genomic_DNA"/>
</dbReference>
<dbReference type="PANTHER" id="PTHR24276">
    <property type="entry name" value="POLYSERASE-RELATED"/>
    <property type="match status" value="1"/>
</dbReference>
<dbReference type="Gene3D" id="2.40.10.10">
    <property type="entry name" value="Trypsin-like serine proteases"/>
    <property type="match status" value="4"/>
</dbReference>
<proteinExistence type="predicted"/>
<dbReference type="GO" id="GO:0004252">
    <property type="term" value="F:serine-type endopeptidase activity"/>
    <property type="evidence" value="ECO:0007669"/>
    <property type="project" value="InterPro"/>
</dbReference>
<keyword evidence="1" id="KW-0645">Protease</keyword>
<dbReference type="Pfam" id="PF00089">
    <property type="entry name" value="Trypsin"/>
    <property type="match status" value="1"/>
</dbReference>
<dbReference type="InterPro" id="IPR043504">
    <property type="entry name" value="Peptidase_S1_PA_chymotrypsin"/>
</dbReference>
<dbReference type="PANTHER" id="PTHR24276:SF91">
    <property type="entry name" value="AT26814P-RELATED"/>
    <property type="match status" value="1"/>
</dbReference>
<keyword evidence="3" id="KW-0720">Serine protease</keyword>
<keyword evidence="2" id="KW-0378">Hydrolase</keyword>
<feature type="region of interest" description="Disordered" evidence="5">
    <location>
        <begin position="225"/>
        <end position="263"/>
    </location>
</feature>
<reference evidence="7" key="1">
    <citation type="submission" date="2021-11" db="EMBL/GenBank/DDBJ databases">
        <authorList>
            <person name="Schell T."/>
        </authorList>
    </citation>
    <scope>NUCLEOTIDE SEQUENCE</scope>
    <source>
        <strain evidence="7">M5</strain>
    </source>
</reference>
<dbReference type="SUPFAM" id="SSF50494">
    <property type="entry name" value="Trypsin-like serine proteases"/>
    <property type="match status" value="2"/>
</dbReference>
<protein>
    <recommendedName>
        <fullName evidence="6">Peptidase S1 domain-containing protein</fullName>
    </recommendedName>
</protein>
<evidence type="ECO:0000256" key="4">
    <source>
        <dbReference type="ARBA" id="ARBA00023157"/>
    </source>
</evidence>
<dbReference type="InterPro" id="IPR009003">
    <property type="entry name" value="Peptidase_S1_PA"/>
</dbReference>
<evidence type="ECO:0000256" key="1">
    <source>
        <dbReference type="ARBA" id="ARBA00022670"/>
    </source>
</evidence>
<dbReference type="InterPro" id="IPR050430">
    <property type="entry name" value="Peptidase_S1"/>
</dbReference>
<evidence type="ECO:0000313" key="8">
    <source>
        <dbReference type="Proteomes" id="UP000789390"/>
    </source>
</evidence>
<dbReference type="InterPro" id="IPR001254">
    <property type="entry name" value="Trypsin_dom"/>
</dbReference>
<evidence type="ECO:0000256" key="2">
    <source>
        <dbReference type="ARBA" id="ARBA00022801"/>
    </source>
</evidence>
<evidence type="ECO:0000313" key="7">
    <source>
        <dbReference type="EMBL" id="CAH0101327.1"/>
    </source>
</evidence>
<organism evidence="7 8">
    <name type="scientific">Daphnia galeata</name>
    <dbReference type="NCBI Taxonomy" id="27404"/>
    <lineage>
        <taxon>Eukaryota</taxon>
        <taxon>Metazoa</taxon>
        <taxon>Ecdysozoa</taxon>
        <taxon>Arthropoda</taxon>
        <taxon>Crustacea</taxon>
        <taxon>Branchiopoda</taxon>
        <taxon>Diplostraca</taxon>
        <taxon>Cladocera</taxon>
        <taxon>Anomopoda</taxon>
        <taxon>Daphniidae</taxon>
        <taxon>Daphnia</taxon>
    </lineage>
</organism>
<dbReference type="AlphaFoldDB" id="A0A8J2W1N2"/>
<name>A0A8J2W1N2_9CRUS</name>
<comment type="caution">
    <text evidence="7">The sequence shown here is derived from an EMBL/GenBank/DDBJ whole genome shotgun (WGS) entry which is preliminary data.</text>
</comment>
<dbReference type="GO" id="GO:0006508">
    <property type="term" value="P:proteolysis"/>
    <property type="evidence" value="ECO:0007669"/>
    <property type="project" value="UniProtKB-KW"/>
</dbReference>
<sequence>MRATDDEISCSHGGSPAAPGEFTFMTSLTRNGAHFCGVTLIDTRLLKVSVNSLLVGGGSAGAVTRPVRKFVLHGSYNSNTMENDIGLMALSAPIDNVLFTFIPRPWKPSGGIGQFLFSRPPAIYGSMANRPAVILGWGNTVQGGLSSNVLLKATVTVIEDKLYAMVLYVHFIVGTGVPNVKIIGGSAASAGEFPSMDNDIAMLVLSSPVTNVTPVTFPVDSPVISSTVRPTSSKPTSTTKPTTTTSKTTTTRKPSTTMKTTTGKLTTITGKPCSCSTFPPQTSSPVFITGFSTYANSVAVIAGWGTGSGSGTSTGGFSNVLLKAKVIIRDNSICTAQYGPSFIGADMMCASGPPGTGFCQTLGLAFLVGGAYSKSLEAVEAELGNSPSNRIIGGVPALPGEFPSMANRRVIFWITSMRWNIDRTFPRLNGG</sequence>
<dbReference type="PROSITE" id="PS50240">
    <property type="entry name" value="TRYPSIN_DOM"/>
    <property type="match status" value="1"/>
</dbReference>
<dbReference type="OrthoDB" id="6380398at2759"/>
<dbReference type="Proteomes" id="UP000789390">
    <property type="component" value="Unassembled WGS sequence"/>
</dbReference>
<feature type="domain" description="Peptidase S1" evidence="6">
    <location>
        <begin position="11"/>
        <end position="419"/>
    </location>
</feature>